<name>A0A379CJB1_9FIRM</name>
<gene>
    <name evidence="6" type="ORF">NCTC11460_02147</name>
</gene>
<dbReference type="EMBL" id="UGTB01000004">
    <property type="protein sequence ID" value="SUB62139.1"/>
    <property type="molecule type" value="Genomic_DNA"/>
</dbReference>
<feature type="transmembrane region" description="Helical" evidence="5">
    <location>
        <begin position="20"/>
        <end position="43"/>
    </location>
</feature>
<dbReference type="Pfam" id="PF05105">
    <property type="entry name" value="Phage_holin_4_1"/>
    <property type="match status" value="1"/>
</dbReference>
<evidence type="ECO:0000313" key="7">
    <source>
        <dbReference type="Proteomes" id="UP000255101"/>
    </source>
</evidence>
<sequence>MVIFDFLKGYATTQEGKILVILALIAIAMIVDFITGTIAAYVNPKIEFKSKAGINGILRKIASMLLLLVFLPVSVLIPGYIGIGLVYTLYIGYLFMEIKSIIENIGKNGTDTTLFTDIFNKFSELTKIKR</sequence>
<evidence type="ECO:0000256" key="5">
    <source>
        <dbReference type="SAM" id="Phobius"/>
    </source>
</evidence>
<dbReference type="NCBIfam" id="TIGR01593">
    <property type="entry name" value="holin_tox_secr"/>
    <property type="match status" value="1"/>
</dbReference>
<evidence type="ECO:0000256" key="4">
    <source>
        <dbReference type="ARBA" id="ARBA00023136"/>
    </source>
</evidence>
<keyword evidence="3 5" id="KW-1133">Transmembrane helix</keyword>
<evidence type="ECO:0000256" key="1">
    <source>
        <dbReference type="ARBA" id="ARBA00004141"/>
    </source>
</evidence>
<comment type="subcellular location">
    <subcellularLocation>
        <location evidence="1">Membrane</location>
        <topology evidence="1">Multi-pass membrane protein</topology>
    </subcellularLocation>
</comment>
<feature type="transmembrane region" description="Helical" evidence="5">
    <location>
        <begin position="64"/>
        <end position="90"/>
    </location>
</feature>
<evidence type="ECO:0000256" key="2">
    <source>
        <dbReference type="ARBA" id="ARBA00022692"/>
    </source>
</evidence>
<evidence type="ECO:0000256" key="3">
    <source>
        <dbReference type="ARBA" id="ARBA00022989"/>
    </source>
</evidence>
<dbReference type="GO" id="GO:0016020">
    <property type="term" value="C:membrane"/>
    <property type="evidence" value="ECO:0007669"/>
    <property type="project" value="UniProtKB-SubCell"/>
</dbReference>
<evidence type="ECO:0000313" key="6">
    <source>
        <dbReference type="EMBL" id="SUB62139.1"/>
    </source>
</evidence>
<organism evidence="6 7">
    <name type="scientific">Peptostreptococcus anaerobius</name>
    <dbReference type="NCBI Taxonomy" id="1261"/>
    <lineage>
        <taxon>Bacteria</taxon>
        <taxon>Bacillati</taxon>
        <taxon>Bacillota</taxon>
        <taxon>Clostridia</taxon>
        <taxon>Peptostreptococcales</taxon>
        <taxon>Peptostreptococcaceae</taxon>
        <taxon>Peptostreptococcus</taxon>
    </lineage>
</organism>
<proteinExistence type="predicted"/>
<dbReference type="AlphaFoldDB" id="A0A379CJB1"/>
<protein>
    <submittedName>
        <fullName evidence="6">Phage-related holin (Lysis protein)</fullName>
    </submittedName>
</protein>
<dbReference type="InterPro" id="IPR006480">
    <property type="entry name" value="Phage_holin_4_1"/>
</dbReference>
<accession>A0A379CJB1</accession>
<keyword evidence="4 5" id="KW-0472">Membrane</keyword>
<keyword evidence="2 5" id="KW-0812">Transmembrane</keyword>
<dbReference type="Proteomes" id="UP000255101">
    <property type="component" value="Unassembled WGS sequence"/>
</dbReference>
<reference evidence="6 7" key="1">
    <citation type="submission" date="2018-06" db="EMBL/GenBank/DDBJ databases">
        <authorList>
            <consortium name="Pathogen Informatics"/>
            <person name="Doyle S."/>
        </authorList>
    </citation>
    <scope>NUCLEOTIDE SEQUENCE [LARGE SCALE GENOMIC DNA]</scope>
    <source>
        <strain evidence="6 7">NCTC11460</strain>
    </source>
</reference>